<evidence type="ECO:0000256" key="1">
    <source>
        <dbReference type="SAM" id="MobiDB-lite"/>
    </source>
</evidence>
<comment type="caution">
    <text evidence="3">The sequence shown here is derived from an EMBL/GenBank/DDBJ whole genome shotgun (WGS) entry which is preliminary data.</text>
</comment>
<dbReference type="EMBL" id="JAPDMZ010000003">
    <property type="protein sequence ID" value="KAK0557756.1"/>
    <property type="molecule type" value="Genomic_DNA"/>
</dbReference>
<name>A0AAN6GY82_9BASI</name>
<dbReference type="AlphaFoldDB" id="A0AAN6GY82"/>
<protein>
    <recommendedName>
        <fullName evidence="2">MAGE domain-containing protein</fullName>
    </recommendedName>
</protein>
<sequence length="369" mass="39263">MIMRYTNKTLRGTFAMELAEIKTGATAASTAYMLRSVLPPAAVAVLTKPSKDLGTLVKGAGIGAELLDKGKKRARSSGQNDVNDHAAQSVEAAALAARKSYVGQRTYDAAAPPLDWKAADGQLGSMGLLYVVLALILTNGRTLPNAQLRSQLRRLCLPPGEPLPIGLRIDGDLSLDAPVANHSNLINNAPRSSATEANLATIESFLATAVKMHYLEYAKSSTLAGGTQQTEAAPARRPGRRSTTGGGNGDEAEEEAAFDWKWGPRAHVEVGEVAIGKFMAELWTLGASREDEEEEADAAAVAAASQAIDAEQEDEGEDDDDDQPGSSRRRGKKKAAPRKSTSQKTAEQRAEREARLMRDIERAAGSQLT</sequence>
<dbReference type="Pfam" id="PF01454">
    <property type="entry name" value="MAGE"/>
    <property type="match status" value="1"/>
</dbReference>
<proteinExistence type="predicted"/>
<dbReference type="Gene3D" id="1.10.10.1210">
    <property type="entry name" value="MAGE homology domain, winged helix WH2 motif"/>
    <property type="match status" value="1"/>
</dbReference>
<feature type="region of interest" description="Disordered" evidence="1">
    <location>
        <begin position="289"/>
        <end position="369"/>
    </location>
</feature>
<dbReference type="PANTHER" id="PTHR11736:SF14">
    <property type="entry name" value="NSE3 HOMOLOG, SMC5-SMC6 COMPLEX COMPONENT"/>
    <property type="match status" value="1"/>
</dbReference>
<feature type="compositionally biased region" description="Acidic residues" evidence="1">
    <location>
        <begin position="310"/>
        <end position="323"/>
    </location>
</feature>
<reference evidence="3" key="1">
    <citation type="journal article" date="2023" name="PhytoFront">
        <title>Draft Genome Resources of Seven Strains of Tilletia horrida, Causal Agent of Kernel Smut of Rice.</title>
        <authorList>
            <person name="Khanal S."/>
            <person name="Antony Babu S."/>
            <person name="Zhou X.G."/>
        </authorList>
    </citation>
    <scope>NUCLEOTIDE SEQUENCE</scope>
    <source>
        <strain evidence="3">TX6</strain>
    </source>
</reference>
<evidence type="ECO:0000313" key="3">
    <source>
        <dbReference type="EMBL" id="KAK0557756.1"/>
    </source>
</evidence>
<dbReference type="GO" id="GO:0006281">
    <property type="term" value="P:DNA repair"/>
    <property type="evidence" value="ECO:0007669"/>
    <property type="project" value="TreeGrafter"/>
</dbReference>
<feature type="compositionally biased region" description="Low complexity" evidence="1">
    <location>
        <begin position="298"/>
        <end position="309"/>
    </location>
</feature>
<dbReference type="Proteomes" id="UP001176517">
    <property type="component" value="Unassembled WGS sequence"/>
</dbReference>
<evidence type="ECO:0000259" key="2">
    <source>
        <dbReference type="Pfam" id="PF01454"/>
    </source>
</evidence>
<dbReference type="InterPro" id="IPR002190">
    <property type="entry name" value="MHD_dom"/>
</dbReference>
<feature type="domain" description="MAGE" evidence="2">
    <location>
        <begin position="2"/>
        <end position="272"/>
    </location>
</feature>
<dbReference type="GO" id="GO:0005634">
    <property type="term" value="C:nucleus"/>
    <property type="evidence" value="ECO:0007669"/>
    <property type="project" value="TreeGrafter"/>
</dbReference>
<dbReference type="PANTHER" id="PTHR11736">
    <property type="entry name" value="MELANOMA-ASSOCIATED ANTIGEN MAGE ANTIGEN"/>
    <property type="match status" value="1"/>
</dbReference>
<gene>
    <name evidence="3" type="ORF">OC846_000323</name>
</gene>
<evidence type="ECO:0000313" key="4">
    <source>
        <dbReference type="Proteomes" id="UP001176517"/>
    </source>
</evidence>
<feature type="region of interest" description="Disordered" evidence="1">
    <location>
        <begin position="223"/>
        <end position="258"/>
    </location>
</feature>
<accession>A0AAN6GY82</accession>
<feature type="compositionally biased region" description="Basic residues" evidence="1">
    <location>
        <begin position="327"/>
        <end position="337"/>
    </location>
</feature>
<dbReference type="InterPro" id="IPR041899">
    <property type="entry name" value="MAGE_WH2"/>
</dbReference>
<dbReference type="InterPro" id="IPR037445">
    <property type="entry name" value="MAGE"/>
</dbReference>
<organism evidence="3 4">
    <name type="scientific">Tilletia horrida</name>
    <dbReference type="NCBI Taxonomy" id="155126"/>
    <lineage>
        <taxon>Eukaryota</taxon>
        <taxon>Fungi</taxon>
        <taxon>Dikarya</taxon>
        <taxon>Basidiomycota</taxon>
        <taxon>Ustilaginomycotina</taxon>
        <taxon>Exobasidiomycetes</taxon>
        <taxon>Tilletiales</taxon>
        <taxon>Tilletiaceae</taxon>
        <taxon>Tilletia</taxon>
    </lineage>
</organism>
<feature type="compositionally biased region" description="Basic and acidic residues" evidence="1">
    <location>
        <begin position="346"/>
        <end position="362"/>
    </location>
</feature>
<keyword evidence="4" id="KW-1185">Reference proteome</keyword>